<dbReference type="InterPro" id="IPR006056">
    <property type="entry name" value="RidA"/>
</dbReference>
<comment type="caution">
    <text evidence="2">The sequence shown here is derived from an EMBL/GenBank/DDBJ whole genome shotgun (WGS) entry which is preliminary data.</text>
</comment>
<dbReference type="PANTHER" id="PTHR11803">
    <property type="entry name" value="2-IMINOBUTANOATE/2-IMINOPROPANOATE DEAMINASE RIDA"/>
    <property type="match status" value="1"/>
</dbReference>
<evidence type="ECO:0000313" key="2">
    <source>
        <dbReference type="EMBL" id="KAG2391925.1"/>
    </source>
</evidence>
<dbReference type="Proteomes" id="UP000816034">
    <property type="component" value="Unassembled WGS sequence"/>
</dbReference>
<dbReference type="NCBIfam" id="TIGR00004">
    <property type="entry name" value="Rid family detoxifying hydrolase"/>
    <property type="match status" value="1"/>
</dbReference>
<proteinExistence type="inferred from homology"/>
<dbReference type="PANTHER" id="PTHR11803:SF39">
    <property type="entry name" value="2-IMINOBUTANOATE_2-IMINOPROPANOATE DEAMINASE"/>
    <property type="match status" value="1"/>
</dbReference>
<dbReference type="GO" id="GO:0005829">
    <property type="term" value="C:cytosol"/>
    <property type="evidence" value="ECO:0007669"/>
    <property type="project" value="TreeGrafter"/>
</dbReference>
<dbReference type="GeneID" id="68105863"/>
<evidence type="ECO:0000313" key="3">
    <source>
        <dbReference type="Proteomes" id="UP000816034"/>
    </source>
</evidence>
<dbReference type="GO" id="GO:0005739">
    <property type="term" value="C:mitochondrion"/>
    <property type="evidence" value="ECO:0007669"/>
    <property type="project" value="TreeGrafter"/>
</dbReference>
<evidence type="ECO:0000256" key="1">
    <source>
        <dbReference type="ARBA" id="ARBA00010552"/>
    </source>
</evidence>
<comment type="similarity">
    <text evidence="1">Belongs to the RutC family.</text>
</comment>
<name>A0AA88GVW6_NAELO</name>
<dbReference type="InterPro" id="IPR006175">
    <property type="entry name" value="YjgF/YER057c/UK114"/>
</dbReference>
<dbReference type="InterPro" id="IPR019897">
    <property type="entry name" value="RidA_CS"/>
</dbReference>
<dbReference type="AlphaFoldDB" id="A0AA88GVW6"/>
<organism evidence="2 3">
    <name type="scientific">Naegleria lovaniensis</name>
    <name type="common">Amoeba</name>
    <dbReference type="NCBI Taxonomy" id="51637"/>
    <lineage>
        <taxon>Eukaryota</taxon>
        <taxon>Discoba</taxon>
        <taxon>Heterolobosea</taxon>
        <taxon>Tetramitia</taxon>
        <taxon>Eutetramitia</taxon>
        <taxon>Vahlkampfiidae</taxon>
        <taxon>Naegleria</taxon>
    </lineage>
</organism>
<dbReference type="InterPro" id="IPR035959">
    <property type="entry name" value="RutC-like_sf"/>
</dbReference>
<dbReference type="FunFam" id="3.30.1330.40:FF:000001">
    <property type="entry name" value="L-PSP family endoribonuclease"/>
    <property type="match status" value="1"/>
</dbReference>
<dbReference type="CDD" id="cd00448">
    <property type="entry name" value="YjgF_YER057c_UK114_family"/>
    <property type="match status" value="1"/>
</dbReference>
<dbReference type="SUPFAM" id="SSF55298">
    <property type="entry name" value="YjgF-like"/>
    <property type="match status" value="1"/>
</dbReference>
<accession>A0AA88GVW6</accession>
<reference evidence="2 3" key="1">
    <citation type="journal article" date="2018" name="BMC Genomics">
        <title>The genome of Naegleria lovaniensis, the basis for a comparative approach to unravel pathogenicity factors of the human pathogenic amoeba N. fowleri.</title>
        <authorList>
            <person name="Liechti N."/>
            <person name="Schurch N."/>
            <person name="Bruggmann R."/>
            <person name="Wittwer M."/>
        </authorList>
    </citation>
    <scope>NUCLEOTIDE SEQUENCE [LARGE SCALE GENOMIC DNA]</scope>
    <source>
        <strain evidence="2 3">ATCC 30569</strain>
    </source>
</reference>
<protein>
    <submittedName>
        <fullName evidence="2">Uncharacterized protein</fullName>
    </submittedName>
</protein>
<dbReference type="EMBL" id="PYSW02000006">
    <property type="protein sequence ID" value="KAG2391925.1"/>
    <property type="molecule type" value="Genomic_DNA"/>
</dbReference>
<dbReference type="RefSeq" id="XP_044553819.1">
    <property type="nucleotide sequence ID" value="XM_044689284.1"/>
</dbReference>
<gene>
    <name evidence="2" type="ORF">C9374_013410</name>
</gene>
<keyword evidence="3" id="KW-1185">Reference proteome</keyword>
<dbReference type="Pfam" id="PF01042">
    <property type="entry name" value="Ribonuc_L-PSP"/>
    <property type="match status" value="1"/>
</dbReference>
<dbReference type="Gene3D" id="3.30.1330.40">
    <property type="entry name" value="RutC-like"/>
    <property type="match status" value="1"/>
</dbReference>
<dbReference type="PROSITE" id="PS01094">
    <property type="entry name" value="UPF0076"/>
    <property type="match status" value="1"/>
</dbReference>
<dbReference type="GO" id="GO:0019239">
    <property type="term" value="F:deaminase activity"/>
    <property type="evidence" value="ECO:0007669"/>
    <property type="project" value="TreeGrafter"/>
</dbReference>
<sequence length="211" mass="22958">MKNMFRTVPTKQVNRLAKYQNMTTKKNPQSYKVLPTGVFDAKVSSFVNQTTTSAELKCYFSTSTSQQYEPASSNSTSTSSGPQITYVNSSTKAPKAIGPYSQGVKANGNFYVSGCLGIVAESGELAAEDTVTQARQALANLKYILEEGGCSLKDVVKTTVYLLDINDFQAVNEVYSEYFSGDNKPARVCYAVAALPKKAKVEIEAIAIYKE</sequence>